<name>K9WT73_9NOST</name>
<evidence type="ECO:0000259" key="1">
    <source>
        <dbReference type="PROSITE" id="PS50943"/>
    </source>
</evidence>
<proteinExistence type="predicted"/>
<evidence type="ECO:0000313" key="3">
    <source>
        <dbReference type="Proteomes" id="UP000010475"/>
    </source>
</evidence>
<gene>
    <name evidence="2" type="ORF">Cylst_0377</name>
</gene>
<dbReference type="SMART" id="SM00530">
    <property type="entry name" value="HTH_XRE"/>
    <property type="match status" value="1"/>
</dbReference>
<reference evidence="2 3" key="1">
    <citation type="submission" date="2012-06" db="EMBL/GenBank/DDBJ databases">
        <title>Finished chromosome of genome of Cylindrospermum stagnale PCC 7417.</title>
        <authorList>
            <consortium name="US DOE Joint Genome Institute"/>
            <person name="Gugger M."/>
            <person name="Coursin T."/>
            <person name="Rippka R."/>
            <person name="Tandeau De Marsac N."/>
            <person name="Huntemann M."/>
            <person name="Wei C.-L."/>
            <person name="Han J."/>
            <person name="Detter J.C."/>
            <person name="Han C."/>
            <person name="Tapia R."/>
            <person name="Chen A."/>
            <person name="Kyrpides N."/>
            <person name="Mavromatis K."/>
            <person name="Markowitz V."/>
            <person name="Szeto E."/>
            <person name="Ivanova N."/>
            <person name="Pagani I."/>
            <person name="Pati A."/>
            <person name="Goodwin L."/>
            <person name="Nordberg H.P."/>
            <person name="Cantor M.N."/>
            <person name="Hua S.X."/>
            <person name="Woyke T."/>
            <person name="Kerfeld C.A."/>
        </authorList>
    </citation>
    <scope>NUCLEOTIDE SEQUENCE [LARGE SCALE GENOMIC DNA]</scope>
    <source>
        <strain evidence="2 3">PCC 7417</strain>
    </source>
</reference>
<dbReference type="Proteomes" id="UP000010475">
    <property type="component" value="Chromosome"/>
</dbReference>
<accession>K9WT73</accession>
<dbReference type="InterPro" id="IPR010982">
    <property type="entry name" value="Lambda_DNA-bd_dom_sf"/>
</dbReference>
<evidence type="ECO:0000313" key="2">
    <source>
        <dbReference type="EMBL" id="AFZ22732.1"/>
    </source>
</evidence>
<dbReference type="GO" id="GO:0003677">
    <property type="term" value="F:DNA binding"/>
    <property type="evidence" value="ECO:0007669"/>
    <property type="project" value="InterPro"/>
</dbReference>
<keyword evidence="3" id="KW-1185">Reference proteome</keyword>
<dbReference type="CDD" id="cd00093">
    <property type="entry name" value="HTH_XRE"/>
    <property type="match status" value="1"/>
</dbReference>
<organism evidence="2 3">
    <name type="scientific">Cylindrospermum stagnale PCC 7417</name>
    <dbReference type="NCBI Taxonomy" id="56107"/>
    <lineage>
        <taxon>Bacteria</taxon>
        <taxon>Bacillati</taxon>
        <taxon>Cyanobacteriota</taxon>
        <taxon>Cyanophyceae</taxon>
        <taxon>Nostocales</taxon>
        <taxon>Nostocaceae</taxon>
        <taxon>Cylindrospermum</taxon>
    </lineage>
</organism>
<dbReference type="HOGENOM" id="CLU_066192_62_3_3"/>
<dbReference type="eggNOG" id="COG1476">
    <property type="taxonomic scope" value="Bacteria"/>
</dbReference>
<feature type="domain" description="HTH cro/C1-type" evidence="1">
    <location>
        <begin position="19"/>
        <end position="60"/>
    </location>
</feature>
<dbReference type="PROSITE" id="PS50943">
    <property type="entry name" value="HTH_CROC1"/>
    <property type="match status" value="1"/>
</dbReference>
<dbReference type="SUPFAM" id="SSF47413">
    <property type="entry name" value="lambda repressor-like DNA-binding domains"/>
    <property type="match status" value="1"/>
</dbReference>
<dbReference type="KEGG" id="csg:Cylst_0377"/>
<dbReference type="Gene3D" id="1.10.260.40">
    <property type="entry name" value="lambda repressor-like DNA-binding domains"/>
    <property type="match status" value="1"/>
</dbReference>
<dbReference type="InterPro" id="IPR001387">
    <property type="entry name" value="Cro/C1-type_HTH"/>
</dbReference>
<dbReference type="Pfam" id="PF01381">
    <property type="entry name" value="HTH_3"/>
    <property type="match status" value="1"/>
</dbReference>
<dbReference type="OrthoDB" id="465980at2"/>
<dbReference type="AlphaFoldDB" id="K9WT73"/>
<dbReference type="EMBL" id="CP003642">
    <property type="protein sequence ID" value="AFZ22732.1"/>
    <property type="molecule type" value="Genomic_DNA"/>
</dbReference>
<protein>
    <submittedName>
        <fullName evidence="2">Putative transcriptional regulator</fullName>
    </submittedName>
</protein>
<dbReference type="RefSeq" id="WP_015205990.1">
    <property type="nucleotide sequence ID" value="NC_019757.1"/>
</dbReference>
<sequence>MVKKRKRQPHNSAEVIVPLKAIREQLGMTQAEFAVAIGIDPSTVSRCERGISEPSLTILQTKRLCKLVEKGLDELPDYLGKHPEESMS</sequence>